<accession>A0A1V0FZI6</accession>
<evidence type="ECO:0000256" key="5">
    <source>
        <dbReference type="ARBA" id="ARBA00023136"/>
    </source>
</evidence>
<organism evidence="8">
    <name type="scientific">Trypanosoma brucei</name>
    <dbReference type="NCBI Taxonomy" id="5691"/>
    <lineage>
        <taxon>Eukaryota</taxon>
        <taxon>Discoba</taxon>
        <taxon>Euglenozoa</taxon>
        <taxon>Kinetoplastea</taxon>
        <taxon>Metakinetoplastina</taxon>
        <taxon>Trypanosomatida</taxon>
        <taxon>Trypanosomatidae</taxon>
        <taxon>Trypanosoma</taxon>
    </lineage>
</organism>
<reference evidence="8" key="1">
    <citation type="submission" date="2016-12" db="EMBL/GenBank/DDBJ databases">
        <title>Extending the VSGnome of Trypanosoma brucei strain TREU927.</title>
        <authorList>
            <person name="Cross G.A."/>
        </authorList>
    </citation>
    <scope>NUCLEOTIDE SEQUENCE</scope>
    <source>
        <strain evidence="8">Tb927.99.1047</strain>
    </source>
</reference>
<dbReference type="InterPro" id="IPR027446">
    <property type="entry name" value="VSG_C_dom_sf"/>
</dbReference>
<evidence type="ECO:0000256" key="7">
    <source>
        <dbReference type="ARBA" id="ARBA00023288"/>
    </source>
</evidence>
<dbReference type="GO" id="GO:0098552">
    <property type="term" value="C:side of membrane"/>
    <property type="evidence" value="ECO:0007669"/>
    <property type="project" value="UniProtKB-KW"/>
</dbReference>
<dbReference type="AlphaFoldDB" id="A0A1V0FZI6"/>
<evidence type="ECO:0000256" key="4">
    <source>
        <dbReference type="ARBA" id="ARBA00022622"/>
    </source>
</evidence>
<dbReference type="VEuPathDB" id="TriTrypDB:Tb427_000204100"/>
<keyword evidence="7" id="KW-0449">Lipoprotein</keyword>
<keyword evidence="5" id="KW-0472">Membrane</keyword>
<evidence type="ECO:0000256" key="6">
    <source>
        <dbReference type="ARBA" id="ARBA00023180"/>
    </source>
</evidence>
<evidence type="ECO:0000256" key="1">
    <source>
        <dbReference type="ARBA" id="ARBA00002523"/>
    </source>
</evidence>
<keyword evidence="3" id="KW-1003">Cell membrane</keyword>
<dbReference type="GO" id="GO:0005886">
    <property type="term" value="C:plasma membrane"/>
    <property type="evidence" value="ECO:0007669"/>
    <property type="project" value="UniProtKB-SubCell"/>
</dbReference>
<protein>
    <submittedName>
        <fullName evidence="8">Variant surface glycoprotein</fullName>
    </submittedName>
</protein>
<sequence length="324" mass="35596">MKSDVNCTVDKLDDSETIKQSEANHRQLTALSLASDSAFEQTSLRVLAVAKGNPANGHTDTGAENGVVSQNGATYTALLGGRIETISAEEKPETANLFKDAEQRTACAEHNLKQEWAMHSREYVLTVVCAATTAAEPETTDPMSWKLETLKTNKELALLLREGSGFSENSAAMEPAAITTIIQEILGTTEQEYETKFLKYVKAESREYTIGHKQLKGSFLEMANNARAPELLAHLLGKKESTKQQSCKDAPKEVEKDEQKSKCQSITEKSKCTADKDCEYKDGKCKLKEEGVKAENDDKTTKNTTGSNCFVINKASPWLAFLIL</sequence>
<evidence type="ECO:0000313" key="8">
    <source>
        <dbReference type="EMBL" id="ARB50795.1"/>
    </source>
</evidence>
<dbReference type="EMBL" id="KY404544">
    <property type="protein sequence ID" value="ARB50795.1"/>
    <property type="molecule type" value="Genomic_DNA"/>
</dbReference>
<comment type="subcellular location">
    <subcellularLocation>
        <location evidence="2">Cell membrane</location>
        <topology evidence="2">Lipid-anchor</topology>
        <topology evidence="2">GPI-anchor</topology>
    </subcellularLocation>
</comment>
<proteinExistence type="predicted"/>
<evidence type="ECO:0000256" key="2">
    <source>
        <dbReference type="ARBA" id="ARBA00004609"/>
    </source>
</evidence>
<keyword evidence="4" id="KW-0336">GPI-anchor</keyword>
<evidence type="ECO:0000256" key="3">
    <source>
        <dbReference type="ARBA" id="ARBA00022475"/>
    </source>
</evidence>
<dbReference type="SUPFAM" id="SSF118251">
    <property type="entry name" value="Variant surface glycoprotein MITAT 1.2, VSG 221, C-terminal domain"/>
    <property type="match status" value="1"/>
</dbReference>
<comment type="function">
    <text evidence="1">VSG forms a coat on the surface of the parasite. The trypanosome evades the immune response of the host by expressing a series of antigenically distinct VSGs from an estimated 1000 VSG genes.</text>
</comment>
<keyword evidence="6" id="KW-0325">Glycoprotein</keyword>
<name>A0A1V0FZI6_9TRYP</name>